<dbReference type="PANTHER" id="PTHR11177:SF317">
    <property type="entry name" value="CHITINASE 12-RELATED"/>
    <property type="match status" value="1"/>
</dbReference>
<dbReference type="PANTHER" id="PTHR11177">
    <property type="entry name" value="CHITINASE"/>
    <property type="match status" value="1"/>
</dbReference>
<feature type="chain" id="PRO_5046729367" description="GH18 domain-containing protein" evidence="1">
    <location>
        <begin position="19"/>
        <end position="126"/>
    </location>
</feature>
<proteinExistence type="predicted"/>
<feature type="domain" description="GH18" evidence="2">
    <location>
        <begin position="21"/>
        <end position="126"/>
    </location>
</feature>
<sequence>MHTFIVLLLTGFAWQINAKNYVRVCYHTNWSQYRPGAGKFWPENIDPDLCTHLVYSFAKINRNNDKLAMYEWNDDKLYPRFNALKKKNPGLRTLLAVGGWNHENHNSPFSKMVKTAASKATFIPEL</sequence>
<evidence type="ECO:0000313" key="4">
    <source>
        <dbReference type="Proteomes" id="UP001159427"/>
    </source>
</evidence>
<evidence type="ECO:0000259" key="2">
    <source>
        <dbReference type="PROSITE" id="PS51910"/>
    </source>
</evidence>
<accession>A0ABN8M113</accession>
<dbReference type="EMBL" id="CALNXI010000172">
    <property type="protein sequence ID" value="CAH3021185.1"/>
    <property type="molecule type" value="Genomic_DNA"/>
</dbReference>
<protein>
    <recommendedName>
        <fullName evidence="2">GH18 domain-containing protein</fullName>
    </recommendedName>
</protein>
<dbReference type="InterPro" id="IPR050314">
    <property type="entry name" value="Glycosyl_Hydrlase_18"/>
</dbReference>
<keyword evidence="1" id="KW-0732">Signal</keyword>
<reference evidence="3 4" key="1">
    <citation type="submission" date="2022-05" db="EMBL/GenBank/DDBJ databases">
        <authorList>
            <consortium name="Genoscope - CEA"/>
            <person name="William W."/>
        </authorList>
    </citation>
    <scope>NUCLEOTIDE SEQUENCE [LARGE SCALE GENOMIC DNA]</scope>
</reference>
<name>A0ABN8M113_9CNID</name>
<dbReference type="Proteomes" id="UP001159427">
    <property type="component" value="Unassembled WGS sequence"/>
</dbReference>
<dbReference type="PROSITE" id="PS51910">
    <property type="entry name" value="GH18_2"/>
    <property type="match status" value="1"/>
</dbReference>
<dbReference type="InterPro" id="IPR001223">
    <property type="entry name" value="Glyco_hydro18_cat"/>
</dbReference>
<gene>
    <name evidence="3" type="ORF">PEVE_00010272</name>
</gene>
<feature type="signal peptide" evidence="1">
    <location>
        <begin position="1"/>
        <end position="18"/>
    </location>
</feature>
<dbReference type="InterPro" id="IPR017853">
    <property type="entry name" value="GH"/>
</dbReference>
<dbReference type="SUPFAM" id="SSF51445">
    <property type="entry name" value="(Trans)glycosidases"/>
    <property type="match status" value="1"/>
</dbReference>
<dbReference type="Pfam" id="PF00704">
    <property type="entry name" value="Glyco_hydro_18"/>
    <property type="match status" value="1"/>
</dbReference>
<evidence type="ECO:0000313" key="3">
    <source>
        <dbReference type="EMBL" id="CAH3021185.1"/>
    </source>
</evidence>
<dbReference type="Gene3D" id="3.20.20.80">
    <property type="entry name" value="Glycosidases"/>
    <property type="match status" value="1"/>
</dbReference>
<comment type="caution">
    <text evidence="3">The sequence shown here is derived from an EMBL/GenBank/DDBJ whole genome shotgun (WGS) entry which is preliminary data.</text>
</comment>
<keyword evidence="4" id="KW-1185">Reference proteome</keyword>
<evidence type="ECO:0000256" key="1">
    <source>
        <dbReference type="SAM" id="SignalP"/>
    </source>
</evidence>
<organism evidence="3 4">
    <name type="scientific">Porites evermanni</name>
    <dbReference type="NCBI Taxonomy" id="104178"/>
    <lineage>
        <taxon>Eukaryota</taxon>
        <taxon>Metazoa</taxon>
        <taxon>Cnidaria</taxon>
        <taxon>Anthozoa</taxon>
        <taxon>Hexacorallia</taxon>
        <taxon>Scleractinia</taxon>
        <taxon>Fungiina</taxon>
        <taxon>Poritidae</taxon>
        <taxon>Porites</taxon>
    </lineage>
</organism>